<gene>
    <name evidence="1" type="ORF">V7S43_014217</name>
</gene>
<dbReference type="PANTHER" id="PTHR37066:SF1">
    <property type="entry name" value="LNS2_PITP DOMAIN-CONTAINING PROTEIN"/>
    <property type="match status" value="1"/>
</dbReference>
<dbReference type="AlphaFoldDB" id="A0ABD3F462"/>
<dbReference type="PANTHER" id="PTHR37066">
    <property type="entry name" value="HELICASE-ASSOCIATED"/>
    <property type="match status" value="1"/>
</dbReference>
<comment type="caution">
    <text evidence="1">The sequence shown here is derived from an EMBL/GenBank/DDBJ whole genome shotgun (WGS) entry which is preliminary data.</text>
</comment>
<organism evidence="1 2">
    <name type="scientific">Phytophthora oleae</name>
    <dbReference type="NCBI Taxonomy" id="2107226"/>
    <lineage>
        <taxon>Eukaryota</taxon>
        <taxon>Sar</taxon>
        <taxon>Stramenopiles</taxon>
        <taxon>Oomycota</taxon>
        <taxon>Peronosporomycetes</taxon>
        <taxon>Peronosporales</taxon>
        <taxon>Peronosporaceae</taxon>
        <taxon>Phytophthora</taxon>
    </lineage>
</organism>
<reference evidence="1 2" key="1">
    <citation type="submission" date="2024-09" db="EMBL/GenBank/DDBJ databases">
        <title>Genome sequencing and assembly of Phytophthora oleae, isolate VK10A, causative agent of rot of olive drupes.</title>
        <authorList>
            <person name="Conti Taguali S."/>
            <person name="Riolo M."/>
            <person name="La Spada F."/>
            <person name="Cacciola S.O."/>
            <person name="Dionisio G."/>
        </authorList>
    </citation>
    <scope>NUCLEOTIDE SEQUENCE [LARGE SCALE GENOMIC DNA]</scope>
    <source>
        <strain evidence="1 2">VK10A</strain>
    </source>
</reference>
<evidence type="ECO:0000313" key="1">
    <source>
        <dbReference type="EMBL" id="KAL3660815.1"/>
    </source>
</evidence>
<accession>A0ABD3F462</accession>
<keyword evidence="2" id="KW-1185">Reference proteome</keyword>
<protein>
    <submittedName>
        <fullName evidence="1">Uncharacterized protein</fullName>
    </submittedName>
</protein>
<sequence>MDFAFDFSQYKWDHLIMPALRRCFELYGNSDVHKKIHVNFGDDEWSEELWGLNLGTQVQNIRTKGNFKAQVEKGREALTRIEFASTPVSATESGGTRVLPSLVIYRQQFGNCNVPKRFEVPDCPPWPKAAAGLRLGNVVDGMRSRNYYAKTGRS</sequence>
<dbReference type="Proteomes" id="UP001632037">
    <property type="component" value="Unassembled WGS sequence"/>
</dbReference>
<evidence type="ECO:0000313" key="2">
    <source>
        <dbReference type="Proteomes" id="UP001632037"/>
    </source>
</evidence>
<name>A0ABD3F462_9STRA</name>
<proteinExistence type="predicted"/>
<dbReference type="EMBL" id="JBIMZQ010000039">
    <property type="protein sequence ID" value="KAL3660815.1"/>
    <property type="molecule type" value="Genomic_DNA"/>
</dbReference>